<keyword evidence="5" id="KW-1185">Reference proteome</keyword>
<dbReference type="SMART" id="SM00368">
    <property type="entry name" value="LRR_RI"/>
    <property type="match status" value="3"/>
</dbReference>
<dbReference type="AlphaFoldDB" id="A0AAD9L643"/>
<accession>A0AAD9L643</accession>
<keyword evidence="3" id="KW-0677">Repeat</keyword>
<gene>
    <name evidence="4" type="ORF">NP493_312g08006</name>
</gene>
<organism evidence="4 5">
    <name type="scientific">Ridgeia piscesae</name>
    <name type="common">Tubeworm</name>
    <dbReference type="NCBI Taxonomy" id="27915"/>
    <lineage>
        <taxon>Eukaryota</taxon>
        <taxon>Metazoa</taxon>
        <taxon>Spiralia</taxon>
        <taxon>Lophotrochozoa</taxon>
        <taxon>Annelida</taxon>
        <taxon>Polychaeta</taxon>
        <taxon>Sedentaria</taxon>
        <taxon>Canalipalpata</taxon>
        <taxon>Sabellida</taxon>
        <taxon>Siboglinidae</taxon>
        <taxon>Ridgeia</taxon>
    </lineage>
</organism>
<dbReference type="Proteomes" id="UP001209878">
    <property type="component" value="Unassembled WGS sequence"/>
</dbReference>
<dbReference type="PANTHER" id="PTHR45690:SF19">
    <property type="entry name" value="NACHT, LRR AND PYD DOMAINS-CONTAINING PROTEIN 3"/>
    <property type="match status" value="1"/>
</dbReference>
<reference evidence="4" key="1">
    <citation type="journal article" date="2023" name="Mol. Biol. Evol.">
        <title>Third-Generation Sequencing Reveals the Adaptive Role of the Epigenome in Three Deep-Sea Polychaetes.</title>
        <authorList>
            <person name="Perez M."/>
            <person name="Aroh O."/>
            <person name="Sun Y."/>
            <person name="Lan Y."/>
            <person name="Juniper S.K."/>
            <person name="Young C.R."/>
            <person name="Angers B."/>
            <person name="Qian P.Y."/>
        </authorList>
    </citation>
    <scope>NUCLEOTIDE SEQUENCE</scope>
    <source>
        <strain evidence="4">R07B-5</strain>
    </source>
</reference>
<evidence type="ECO:0000256" key="1">
    <source>
        <dbReference type="ARBA" id="ARBA00004496"/>
    </source>
</evidence>
<proteinExistence type="predicted"/>
<keyword evidence="2" id="KW-0963">Cytoplasm</keyword>
<comment type="subcellular location">
    <subcellularLocation>
        <location evidence="1">Cytoplasm</location>
    </subcellularLocation>
</comment>
<evidence type="ECO:0000256" key="2">
    <source>
        <dbReference type="ARBA" id="ARBA00022490"/>
    </source>
</evidence>
<dbReference type="GO" id="GO:0005737">
    <property type="term" value="C:cytoplasm"/>
    <property type="evidence" value="ECO:0007669"/>
    <property type="project" value="UniProtKB-SubCell"/>
</dbReference>
<evidence type="ECO:0000313" key="5">
    <source>
        <dbReference type="Proteomes" id="UP001209878"/>
    </source>
</evidence>
<dbReference type="EMBL" id="JAODUO010000311">
    <property type="protein sequence ID" value="KAK2183467.1"/>
    <property type="molecule type" value="Genomic_DNA"/>
</dbReference>
<dbReference type="InterPro" id="IPR032675">
    <property type="entry name" value="LRR_dom_sf"/>
</dbReference>
<name>A0AAD9L643_RIDPI</name>
<comment type="caution">
    <text evidence="4">The sequence shown here is derived from an EMBL/GenBank/DDBJ whole genome shotgun (WGS) entry which is preliminary data.</text>
</comment>
<sequence length="163" mass="17662">MSDYALDDNCEWDEVGDLDVLDLTGYQLSPTELHALAYVLPETHITALSLSECGLSGAEAVNLLGVLRHLPSLIILRLDKNANLRDRKMMAALSESLVHLTQLQVLSLDVCGLTDADVAQLKRSLSQLRQLQWLGLSGNSITDAGALDITTIAIKLPDLDNLG</sequence>
<protein>
    <submittedName>
        <fullName evidence="4">Uncharacterized protein</fullName>
    </submittedName>
</protein>
<dbReference type="PANTHER" id="PTHR45690">
    <property type="entry name" value="NACHT, LRR AND PYD DOMAINS-CONTAINING PROTEIN 12"/>
    <property type="match status" value="1"/>
</dbReference>
<dbReference type="Gene3D" id="3.80.10.10">
    <property type="entry name" value="Ribonuclease Inhibitor"/>
    <property type="match status" value="1"/>
</dbReference>
<evidence type="ECO:0000313" key="4">
    <source>
        <dbReference type="EMBL" id="KAK2183467.1"/>
    </source>
</evidence>
<dbReference type="InterPro" id="IPR050637">
    <property type="entry name" value="NLRP_innate_immun_reg"/>
</dbReference>
<dbReference type="SUPFAM" id="SSF52047">
    <property type="entry name" value="RNI-like"/>
    <property type="match status" value="1"/>
</dbReference>
<evidence type="ECO:0000256" key="3">
    <source>
        <dbReference type="ARBA" id="ARBA00022737"/>
    </source>
</evidence>